<dbReference type="EMBL" id="GBBK01004860">
    <property type="protein sequence ID" value="JAC19622.1"/>
    <property type="molecule type" value="mRNA"/>
</dbReference>
<evidence type="ECO:0000259" key="2">
    <source>
        <dbReference type="Pfam" id="PF01826"/>
    </source>
</evidence>
<feature type="chain" id="PRO_5001515313" evidence="1">
    <location>
        <begin position="24"/>
        <end position="114"/>
    </location>
</feature>
<dbReference type="InterPro" id="IPR002919">
    <property type="entry name" value="TIL_dom"/>
</dbReference>
<sequence>MFRPVTVLLVVLSTLATLSVVFAYQRGSYYRGNWPGWHKWHGWRRCPPREVFRDCESSSCGEQKCRELWRQDGEKPCTMDCVSRCFCRAGLYRDPWGRCVPAWLCPQNRYFRRY</sequence>
<organism evidence="3">
    <name type="scientific">Amblyomma cajennense</name>
    <name type="common">Cayenne tick</name>
    <name type="synonym">Acarus cajennensis</name>
    <dbReference type="NCBI Taxonomy" id="34607"/>
    <lineage>
        <taxon>Eukaryota</taxon>
        <taxon>Metazoa</taxon>
        <taxon>Ecdysozoa</taxon>
        <taxon>Arthropoda</taxon>
        <taxon>Chelicerata</taxon>
        <taxon>Arachnida</taxon>
        <taxon>Acari</taxon>
        <taxon>Parasitiformes</taxon>
        <taxon>Ixodida</taxon>
        <taxon>Ixodoidea</taxon>
        <taxon>Ixodidae</taxon>
        <taxon>Amblyomminae</taxon>
        <taxon>Amblyomma</taxon>
    </lineage>
</organism>
<evidence type="ECO:0000256" key="1">
    <source>
        <dbReference type="SAM" id="SignalP"/>
    </source>
</evidence>
<dbReference type="AlphaFoldDB" id="A0A023FDP2"/>
<dbReference type="Gene3D" id="2.10.25.10">
    <property type="entry name" value="Laminin"/>
    <property type="match status" value="1"/>
</dbReference>
<proteinExistence type="evidence at transcript level"/>
<feature type="signal peptide" evidence="1">
    <location>
        <begin position="1"/>
        <end position="23"/>
    </location>
</feature>
<name>A0A023FDP2_AMBCJ</name>
<keyword evidence="1" id="KW-0732">Signal</keyword>
<evidence type="ECO:0000313" key="3">
    <source>
        <dbReference type="EMBL" id="JAC19622.1"/>
    </source>
</evidence>
<reference evidence="3" key="1">
    <citation type="submission" date="2014-03" db="EMBL/GenBank/DDBJ databases">
        <title>The sialotranscriptome of Amblyomma triste, Amblyomma parvum and Amblyomma cajennense ticks, uncovered by 454-based RNA-seq.</title>
        <authorList>
            <person name="Garcia G.R."/>
            <person name="Gardinassi L.G."/>
            <person name="Ribeiro J.M."/>
            <person name="Anatriello E."/>
            <person name="Ferreira B.R."/>
            <person name="Moreira H.N."/>
            <person name="Mafra C."/>
            <person name="Olegario M.M."/>
            <person name="Szabo P.J."/>
            <person name="Miranda-Santos I.K."/>
            <person name="Maruyama S.R."/>
        </authorList>
    </citation>
    <scope>NUCLEOTIDE SEQUENCE</scope>
    <source>
        <strain evidence="3">Uberlandia</strain>
        <tissue evidence="3">Salivary glands</tissue>
    </source>
</reference>
<feature type="domain" description="TIL" evidence="2">
    <location>
        <begin position="46"/>
        <end position="105"/>
    </location>
</feature>
<dbReference type="InterPro" id="IPR036084">
    <property type="entry name" value="Ser_inhib-like_sf"/>
</dbReference>
<dbReference type="Pfam" id="PF01826">
    <property type="entry name" value="TIL"/>
    <property type="match status" value="1"/>
</dbReference>
<protein>
    <submittedName>
        <fullName evidence="3">Putative tick til 15</fullName>
    </submittedName>
</protein>
<dbReference type="CDD" id="cd19941">
    <property type="entry name" value="TIL"/>
    <property type="match status" value="1"/>
</dbReference>
<accession>A0A023FDP2</accession>
<dbReference type="SUPFAM" id="SSF57567">
    <property type="entry name" value="Serine protease inhibitors"/>
    <property type="match status" value="1"/>
</dbReference>